<dbReference type="GO" id="GO:0000122">
    <property type="term" value="P:negative regulation of transcription by RNA polymerase II"/>
    <property type="evidence" value="ECO:0007669"/>
    <property type="project" value="TreeGrafter"/>
</dbReference>
<dbReference type="GO" id="GO:0000978">
    <property type="term" value="F:RNA polymerase II cis-regulatory region sequence-specific DNA binding"/>
    <property type="evidence" value="ECO:0007669"/>
    <property type="project" value="TreeGrafter"/>
</dbReference>
<dbReference type="PANTHER" id="PTHR24082">
    <property type="entry name" value="NUCLEAR HORMONE RECEPTOR"/>
    <property type="match status" value="1"/>
</dbReference>
<evidence type="ECO:0000256" key="4">
    <source>
        <dbReference type="ARBA" id="ARBA00022833"/>
    </source>
</evidence>
<evidence type="ECO:0000256" key="9">
    <source>
        <dbReference type="SAM" id="MobiDB-lite"/>
    </source>
</evidence>
<dbReference type="PROSITE" id="PS51843">
    <property type="entry name" value="NR_LBD"/>
    <property type="match status" value="1"/>
</dbReference>
<keyword evidence="7" id="KW-0804">Transcription</keyword>
<feature type="compositionally biased region" description="Low complexity" evidence="9">
    <location>
        <begin position="135"/>
        <end position="155"/>
    </location>
</feature>
<dbReference type="SUPFAM" id="SSF48508">
    <property type="entry name" value="Nuclear receptor ligand-binding domain"/>
    <property type="match status" value="1"/>
</dbReference>
<sequence>MNSGEFVIKSIVDSHVTGFLTKLDEVEQEDIQQAREFYTTTFHDLAYLIEPAITRLVKFARQVLGFDTLEAEDQIRLLCGCCIDLITLRAAYCISRSAKIQGLVENSLVIRGSNSSSSSSLSSSSLTSPPPPPTTTTGSNEQTVSNSSYSYHNTNTPPHIPNVYYPKLGTSDEKCAQLIRGIALKMARLNIDQTDVAMMAAILLMSPDRSDLLDADAIENSQNILLETFNRHVNRTRGQIKQSGNYPIPSSQCWPRIIMTLTELRSITMCTQDLFSQTPGTNGINQLPWYFHELFLANEDVNTRINEIIT</sequence>
<keyword evidence="5" id="KW-0805">Transcription regulation</keyword>
<dbReference type="Gene3D" id="1.10.565.10">
    <property type="entry name" value="Retinoid X Receptor"/>
    <property type="match status" value="1"/>
</dbReference>
<evidence type="ECO:0000259" key="10">
    <source>
        <dbReference type="PROSITE" id="PS51843"/>
    </source>
</evidence>
<dbReference type="InterPro" id="IPR035500">
    <property type="entry name" value="NHR-like_dom_sf"/>
</dbReference>
<gene>
    <name evidence="11" type="ORF">EWB00_001443</name>
</gene>
<protein>
    <submittedName>
        <fullName evidence="11">Thyroid hormone receptor alpha</fullName>
    </submittedName>
</protein>
<comment type="similarity">
    <text evidence="1">Belongs to the nuclear hormone receptor family. NR1 subfamily.</text>
</comment>
<keyword evidence="8 11" id="KW-0675">Receptor</keyword>
<dbReference type="InterPro" id="IPR001723">
    <property type="entry name" value="Nuclear_hrmn_rcpt"/>
</dbReference>
<evidence type="ECO:0000256" key="3">
    <source>
        <dbReference type="ARBA" id="ARBA00022771"/>
    </source>
</evidence>
<dbReference type="Pfam" id="PF00104">
    <property type="entry name" value="Hormone_recep"/>
    <property type="match status" value="2"/>
</dbReference>
<evidence type="ECO:0000313" key="11">
    <source>
        <dbReference type="EMBL" id="TNN15335.1"/>
    </source>
</evidence>
<organism evidence="11 12">
    <name type="scientific">Schistosoma japonicum</name>
    <name type="common">Blood fluke</name>
    <dbReference type="NCBI Taxonomy" id="6182"/>
    <lineage>
        <taxon>Eukaryota</taxon>
        <taxon>Metazoa</taxon>
        <taxon>Spiralia</taxon>
        <taxon>Lophotrochozoa</taxon>
        <taxon>Platyhelminthes</taxon>
        <taxon>Trematoda</taxon>
        <taxon>Digenea</taxon>
        <taxon>Strigeidida</taxon>
        <taxon>Schistosomatoidea</taxon>
        <taxon>Schistosomatidae</taxon>
        <taxon>Schistosoma</taxon>
    </lineage>
</organism>
<dbReference type="InterPro" id="IPR050234">
    <property type="entry name" value="Nuclear_hormone_rcpt_NR1"/>
</dbReference>
<keyword evidence="2" id="KW-0479">Metal-binding</keyword>
<evidence type="ECO:0000256" key="7">
    <source>
        <dbReference type="ARBA" id="ARBA00023163"/>
    </source>
</evidence>
<keyword evidence="4" id="KW-0862">Zinc</keyword>
<proteinExistence type="inferred from homology"/>
<dbReference type="GO" id="GO:0045944">
    <property type="term" value="P:positive regulation of transcription by RNA polymerase II"/>
    <property type="evidence" value="ECO:0007669"/>
    <property type="project" value="TreeGrafter"/>
</dbReference>
<dbReference type="Proteomes" id="UP000311919">
    <property type="component" value="Unassembled WGS sequence"/>
</dbReference>
<feature type="compositionally biased region" description="Low complexity" evidence="9">
    <location>
        <begin position="116"/>
        <end position="127"/>
    </location>
</feature>
<dbReference type="EMBL" id="SKCS01000150">
    <property type="protein sequence ID" value="TNN15335.1"/>
    <property type="molecule type" value="Genomic_DNA"/>
</dbReference>
<evidence type="ECO:0000256" key="5">
    <source>
        <dbReference type="ARBA" id="ARBA00023015"/>
    </source>
</evidence>
<dbReference type="PRINTS" id="PR00398">
    <property type="entry name" value="STRDHORMONER"/>
</dbReference>
<name>A0A4Z2DFX8_SCHJA</name>
<dbReference type="PANTHER" id="PTHR24082:SF330">
    <property type="entry name" value="THYROID HORMONE RECEPTOR BETA"/>
    <property type="match status" value="1"/>
</dbReference>
<dbReference type="GO" id="GO:0048384">
    <property type="term" value="P:retinoic acid receptor signaling pathway"/>
    <property type="evidence" value="ECO:0007669"/>
    <property type="project" value="TreeGrafter"/>
</dbReference>
<dbReference type="GO" id="GO:0008270">
    <property type="term" value="F:zinc ion binding"/>
    <property type="evidence" value="ECO:0007669"/>
    <property type="project" value="UniProtKB-KW"/>
</dbReference>
<dbReference type="AlphaFoldDB" id="A0A4Z2DFX8"/>
<dbReference type="GO" id="GO:0030154">
    <property type="term" value="P:cell differentiation"/>
    <property type="evidence" value="ECO:0007669"/>
    <property type="project" value="TreeGrafter"/>
</dbReference>
<dbReference type="OrthoDB" id="6081310at2759"/>
<accession>A0A4Z2DFX8</accession>
<dbReference type="PRINTS" id="PR00546">
    <property type="entry name" value="THYROIDHORMR"/>
</dbReference>
<comment type="caution">
    <text evidence="11">The sequence shown here is derived from an EMBL/GenBank/DDBJ whole genome shotgun (WGS) entry which is preliminary data.</text>
</comment>
<reference evidence="11 12" key="1">
    <citation type="submission" date="2019-03" db="EMBL/GenBank/DDBJ databases">
        <title>An improved genome assembly of the fluke Schistosoma japonicum.</title>
        <authorList>
            <person name="Hu W."/>
            <person name="Luo F."/>
            <person name="Yin M."/>
            <person name="Mo X."/>
            <person name="Sun C."/>
            <person name="Wu Q."/>
            <person name="Zhu B."/>
            <person name="Xiang M."/>
            <person name="Wang J."/>
            <person name="Wang Y."/>
            <person name="Zhang T."/>
            <person name="Xu B."/>
            <person name="Zheng H."/>
            <person name="Feng Z."/>
        </authorList>
    </citation>
    <scope>NUCLEOTIDE SEQUENCE [LARGE SCALE GENOMIC DNA]</scope>
    <source>
        <strain evidence="11">HuSjv2</strain>
        <tissue evidence="11">Worms</tissue>
    </source>
</reference>
<dbReference type="SMART" id="SM00430">
    <property type="entry name" value="HOLI"/>
    <property type="match status" value="1"/>
</dbReference>
<evidence type="ECO:0000256" key="1">
    <source>
        <dbReference type="ARBA" id="ARBA00008092"/>
    </source>
</evidence>
<evidence type="ECO:0000256" key="6">
    <source>
        <dbReference type="ARBA" id="ARBA00023125"/>
    </source>
</evidence>
<dbReference type="GO" id="GO:0004879">
    <property type="term" value="F:nuclear receptor activity"/>
    <property type="evidence" value="ECO:0007669"/>
    <property type="project" value="InterPro"/>
</dbReference>
<dbReference type="InterPro" id="IPR000536">
    <property type="entry name" value="Nucl_hrmn_rcpt_lig-bd"/>
</dbReference>
<dbReference type="InterPro" id="IPR001728">
    <property type="entry name" value="ThyrH_rcpt"/>
</dbReference>
<feature type="region of interest" description="Disordered" evidence="9">
    <location>
        <begin position="116"/>
        <end position="155"/>
    </location>
</feature>
<keyword evidence="6" id="KW-0238">DNA-binding</keyword>
<feature type="domain" description="NR LBD" evidence="10">
    <location>
        <begin position="3"/>
        <end position="297"/>
    </location>
</feature>
<keyword evidence="12" id="KW-1185">Reference proteome</keyword>
<evidence type="ECO:0000256" key="8">
    <source>
        <dbReference type="ARBA" id="ARBA00023170"/>
    </source>
</evidence>
<keyword evidence="3" id="KW-0863">Zinc-finger</keyword>
<evidence type="ECO:0000256" key="2">
    <source>
        <dbReference type="ARBA" id="ARBA00022723"/>
    </source>
</evidence>
<evidence type="ECO:0000313" key="12">
    <source>
        <dbReference type="Proteomes" id="UP000311919"/>
    </source>
</evidence>
<dbReference type="STRING" id="6182.A0A4Z2DFX8"/>